<dbReference type="PRINTS" id="PR00838">
    <property type="entry name" value="V5ALLERGEN"/>
</dbReference>
<dbReference type="CDD" id="cd05382">
    <property type="entry name" value="CAP_GAPR1-like"/>
    <property type="match status" value="1"/>
</dbReference>
<dbReference type="PROSITE" id="PS01009">
    <property type="entry name" value="CRISP_1"/>
    <property type="match status" value="1"/>
</dbReference>
<dbReference type="SUPFAM" id="SSF55797">
    <property type="entry name" value="PR-1-like"/>
    <property type="match status" value="2"/>
</dbReference>
<gene>
    <name evidence="3" type="ORF">Ocin01_17662</name>
</gene>
<dbReference type="Gene3D" id="3.40.33.10">
    <property type="entry name" value="CAP"/>
    <property type="match status" value="2"/>
</dbReference>
<comment type="caution">
    <text evidence="3">The sequence shown here is derived from an EMBL/GenBank/DDBJ whole genome shotgun (WGS) entry which is preliminary data.</text>
</comment>
<reference evidence="3 4" key="1">
    <citation type="journal article" date="2016" name="Genome Biol. Evol.">
        <title>Gene Family Evolution Reflects Adaptation to Soil Environmental Stressors in the Genome of the Collembolan Orchesella cincta.</title>
        <authorList>
            <person name="Faddeeva-Vakhrusheva A."/>
            <person name="Derks M.F."/>
            <person name="Anvar S.Y."/>
            <person name="Agamennone V."/>
            <person name="Suring W."/>
            <person name="Smit S."/>
            <person name="van Straalen N.M."/>
            <person name="Roelofs D."/>
        </authorList>
    </citation>
    <scope>NUCLEOTIDE SEQUENCE [LARGE SCALE GENOMIC DNA]</scope>
    <source>
        <tissue evidence="3">Mixed pool</tissue>
    </source>
</reference>
<dbReference type="FunFam" id="3.40.33.10:FF:000002">
    <property type="entry name" value="Golgi-associated plant pathogenesis-related protein 1"/>
    <property type="match status" value="1"/>
</dbReference>
<dbReference type="Pfam" id="PF00188">
    <property type="entry name" value="CAP"/>
    <property type="match status" value="1"/>
</dbReference>
<dbReference type="Proteomes" id="UP000094527">
    <property type="component" value="Unassembled WGS sequence"/>
</dbReference>
<organism evidence="3 4">
    <name type="scientific">Orchesella cincta</name>
    <name type="common">Springtail</name>
    <name type="synonym">Podura cincta</name>
    <dbReference type="NCBI Taxonomy" id="48709"/>
    <lineage>
        <taxon>Eukaryota</taxon>
        <taxon>Metazoa</taxon>
        <taxon>Ecdysozoa</taxon>
        <taxon>Arthropoda</taxon>
        <taxon>Hexapoda</taxon>
        <taxon>Collembola</taxon>
        <taxon>Entomobryomorpha</taxon>
        <taxon>Entomobryoidea</taxon>
        <taxon>Orchesellidae</taxon>
        <taxon>Orchesellinae</taxon>
        <taxon>Orchesella</taxon>
    </lineage>
</organism>
<feature type="compositionally biased region" description="Basic and acidic residues" evidence="1">
    <location>
        <begin position="165"/>
        <end position="177"/>
    </location>
</feature>
<dbReference type="InterPro" id="IPR018244">
    <property type="entry name" value="Allrgn_V5/Tpx1_CS"/>
</dbReference>
<dbReference type="AlphaFoldDB" id="A0A1D2M7R4"/>
<dbReference type="PRINTS" id="PR00837">
    <property type="entry name" value="V5TPXLIKE"/>
</dbReference>
<dbReference type="OrthoDB" id="337038at2759"/>
<proteinExistence type="predicted"/>
<dbReference type="GO" id="GO:0005576">
    <property type="term" value="C:extracellular region"/>
    <property type="evidence" value="ECO:0007669"/>
    <property type="project" value="InterPro"/>
</dbReference>
<evidence type="ECO:0000256" key="1">
    <source>
        <dbReference type="SAM" id="MobiDB-lite"/>
    </source>
</evidence>
<dbReference type="InterPro" id="IPR001283">
    <property type="entry name" value="CRISP-related"/>
</dbReference>
<dbReference type="InterPro" id="IPR035940">
    <property type="entry name" value="CAP_sf"/>
</dbReference>
<name>A0A1D2M7R4_ORCCI</name>
<dbReference type="InterPro" id="IPR014044">
    <property type="entry name" value="CAP_dom"/>
</dbReference>
<accession>A0A1D2M7R4</accession>
<protein>
    <submittedName>
        <fullName evidence="3">Golgi-associated plant pathogenesis-related protein 1</fullName>
    </submittedName>
</protein>
<evidence type="ECO:0000313" key="3">
    <source>
        <dbReference type="EMBL" id="ODM89020.1"/>
    </source>
</evidence>
<evidence type="ECO:0000259" key="2">
    <source>
        <dbReference type="SMART" id="SM00198"/>
    </source>
</evidence>
<sequence length="281" mass="31962">MVKDKQALWKVAVEEHNKYRRRHGVPDLKGDDEKIHSVAQRYAEYLASNDRFQHSSGTGYGENLAGAQGNDEVAAIRSAVKMWYDEISSYNYGYPGFSMATGHFTAVIWKSTTHLGIGVAYNSRKRWWVVVGNYNPPGNMQGSFPQNVPRLLPADEIKRIEKERQVAEEKNEGRKELEEESTPNTTQDEEVEVLKKSSGDKKVETVKARKLPNELWQLAVDEHNKYRRRHGAPKLKGDDEKIHKAAQNHASYLSQFNGLVHANNGYAESLAAVQAKMRRMH</sequence>
<dbReference type="STRING" id="48709.A0A1D2M7R4"/>
<dbReference type="PANTHER" id="PTHR10334">
    <property type="entry name" value="CYSTEINE-RICH SECRETORY PROTEIN-RELATED"/>
    <property type="match status" value="1"/>
</dbReference>
<dbReference type="SMART" id="SM00198">
    <property type="entry name" value="SCP"/>
    <property type="match status" value="1"/>
</dbReference>
<evidence type="ECO:0000313" key="4">
    <source>
        <dbReference type="Proteomes" id="UP000094527"/>
    </source>
</evidence>
<dbReference type="EMBL" id="LJIJ01002973">
    <property type="protein sequence ID" value="ODM89020.1"/>
    <property type="molecule type" value="Genomic_DNA"/>
</dbReference>
<keyword evidence="4" id="KW-1185">Reference proteome</keyword>
<dbReference type="InterPro" id="IPR002413">
    <property type="entry name" value="V5_allergen-like"/>
</dbReference>
<feature type="region of interest" description="Disordered" evidence="1">
    <location>
        <begin position="165"/>
        <end position="200"/>
    </location>
</feature>
<feature type="domain" description="SCP" evidence="2">
    <location>
        <begin position="6"/>
        <end position="142"/>
    </location>
</feature>
<dbReference type="InterPro" id="IPR034113">
    <property type="entry name" value="SCP_GAPR1-like"/>
</dbReference>